<comment type="caution">
    <text evidence="1">The sequence shown here is derived from an EMBL/GenBank/DDBJ whole genome shotgun (WGS) entry which is preliminary data.</text>
</comment>
<protein>
    <recommendedName>
        <fullName evidence="3">C2H2-type domain-containing protein</fullName>
    </recommendedName>
</protein>
<dbReference type="AlphaFoldDB" id="A0A392MIR8"/>
<feature type="non-terminal residue" evidence="1">
    <location>
        <position position="313"/>
    </location>
</feature>
<keyword evidence="2" id="KW-1185">Reference proteome</keyword>
<accession>A0A392MIR8</accession>
<reference evidence="1 2" key="1">
    <citation type="journal article" date="2018" name="Front. Plant Sci.">
        <title>Red Clover (Trifolium pratense) and Zigzag Clover (T. medium) - A Picture of Genomic Similarities and Differences.</title>
        <authorList>
            <person name="Dluhosova J."/>
            <person name="Istvanek J."/>
            <person name="Nedelnik J."/>
            <person name="Repkova J."/>
        </authorList>
    </citation>
    <scope>NUCLEOTIDE SEQUENCE [LARGE SCALE GENOMIC DNA]</scope>
    <source>
        <strain evidence="2">cv. 10/8</strain>
        <tissue evidence="1">Leaf</tissue>
    </source>
</reference>
<dbReference type="EMBL" id="LXQA010011291">
    <property type="protein sequence ID" value="MCH86975.1"/>
    <property type="molecule type" value="Genomic_DNA"/>
</dbReference>
<gene>
    <name evidence="1" type="ORF">A2U01_0007839</name>
</gene>
<dbReference type="PANTHER" id="PTHR35497:SF1">
    <property type="entry name" value="ACYL-UDP-N-ACETYLGLUCOSAMINE O-ACYLTRANSFERASE"/>
    <property type="match status" value="1"/>
</dbReference>
<dbReference type="SUPFAM" id="SSF57667">
    <property type="entry name" value="beta-beta-alpha zinc fingers"/>
    <property type="match status" value="1"/>
</dbReference>
<organism evidence="1 2">
    <name type="scientific">Trifolium medium</name>
    <dbReference type="NCBI Taxonomy" id="97028"/>
    <lineage>
        <taxon>Eukaryota</taxon>
        <taxon>Viridiplantae</taxon>
        <taxon>Streptophyta</taxon>
        <taxon>Embryophyta</taxon>
        <taxon>Tracheophyta</taxon>
        <taxon>Spermatophyta</taxon>
        <taxon>Magnoliopsida</taxon>
        <taxon>eudicotyledons</taxon>
        <taxon>Gunneridae</taxon>
        <taxon>Pentapetalae</taxon>
        <taxon>rosids</taxon>
        <taxon>fabids</taxon>
        <taxon>Fabales</taxon>
        <taxon>Fabaceae</taxon>
        <taxon>Papilionoideae</taxon>
        <taxon>50 kb inversion clade</taxon>
        <taxon>NPAAA clade</taxon>
        <taxon>Hologalegina</taxon>
        <taxon>IRL clade</taxon>
        <taxon>Trifolieae</taxon>
        <taxon>Trifolium</taxon>
    </lineage>
</organism>
<sequence>MASYNKSIVMVALWHNGHRYIELHQQENGVFNFFCNLCNHSSNSITDLMRHMKERIHKDNLLKAKNTVLRQQRFPFYDGVLLFGHSRVNKFPPFHPIFDHIGDKVSASLKDLSQMELQERIDHYSSTILNSLVNDPEMLIDTFNYGYPEPSIDEGCHRLQIYAKPEIKNVGNLNFFMRYGYDIMNSDFEPALGIEKEFHDIYSIWCEWGNVNPQPNVVDEDDQHDHDDDDRNRVNDPIDAMIVMKFTHGMGSFSDDNASEPKMCFLCDRRMNVGNDVAALLGSQNDRIICCNRKLFNARNKGKEIGGSINIIR</sequence>
<evidence type="ECO:0000313" key="2">
    <source>
        <dbReference type="Proteomes" id="UP000265520"/>
    </source>
</evidence>
<evidence type="ECO:0000313" key="1">
    <source>
        <dbReference type="EMBL" id="MCH86975.1"/>
    </source>
</evidence>
<dbReference type="Proteomes" id="UP000265520">
    <property type="component" value="Unassembled WGS sequence"/>
</dbReference>
<name>A0A392MIR8_9FABA</name>
<dbReference type="PANTHER" id="PTHR35497">
    <property type="entry name" value="ACYL-UDP-N-ACETYLGLUCOSAMINE O-ACYLTRANSFERASE"/>
    <property type="match status" value="1"/>
</dbReference>
<evidence type="ECO:0008006" key="3">
    <source>
        <dbReference type="Google" id="ProtNLM"/>
    </source>
</evidence>
<dbReference type="InterPro" id="IPR036236">
    <property type="entry name" value="Znf_C2H2_sf"/>
</dbReference>
<proteinExistence type="predicted"/>